<evidence type="ECO:0000313" key="4">
    <source>
        <dbReference type="EMBL" id="GGJ98935.1"/>
    </source>
</evidence>
<dbReference type="SUPFAM" id="SSF82693">
    <property type="entry name" value="Multidrug efflux transporter AcrB pore domain, PN1, PN2, PC1 and PC2 subdomains"/>
    <property type="match status" value="3"/>
</dbReference>
<keyword evidence="3" id="KW-0812">Transmembrane</keyword>
<gene>
    <name evidence="4" type="ORF">GCM10007043_11170</name>
</gene>
<organism evidence="4 5">
    <name type="scientific">Calditerricola satsumensis</name>
    <dbReference type="NCBI Taxonomy" id="373054"/>
    <lineage>
        <taxon>Bacteria</taxon>
        <taxon>Bacillati</taxon>
        <taxon>Bacillota</taxon>
        <taxon>Bacilli</taxon>
        <taxon>Bacillales</taxon>
        <taxon>Bacillaceae</taxon>
        <taxon>Calditerricola</taxon>
    </lineage>
</organism>
<dbReference type="Gene3D" id="3.30.2090.10">
    <property type="entry name" value="Multidrug efflux transporter AcrB TolC docking domain, DN and DC subdomains"/>
    <property type="match status" value="3"/>
</dbReference>
<feature type="region of interest" description="Disordered" evidence="2">
    <location>
        <begin position="382"/>
        <end position="402"/>
    </location>
</feature>
<feature type="transmembrane region" description="Helical" evidence="3">
    <location>
        <begin position="598"/>
        <end position="616"/>
    </location>
</feature>
<sequence length="1182" mass="124905">MFLTRFSLRNPAALFILTLLVAFGGIYAGAQLKMETMPDVSIPILSVISIYPGASPEDVEEQVSVPIEKAVRGLDGVKNVYANSVEGVSVVVLEYAFSKDLDEAKREVEEALANVALPDAVKPPSVSRLSFGSFPVAILTVSMPAEKAHKLAATVNESLVPALRSIPGVAAVEASGLPPKTVLIRLKPDKLKQYGFTASQVVQQLQANNLTFPVGKANLGGIDHPIRVGDTFASLDQLKALYIPIFPNPSAAMAEGLKGVQEGFHALGGAVGQLGQGMGQLAQGVGTLGQSVGLLQAQVQLLATLNQAQGALFALQEQAGKLQLQLANPALSDAERRQLEGQLAQLRRQIAVQQEVAKQLAAKINALAQQNAATLNRLGRGAAPANRMPPSVAPPSPTRAQMTTPKTLKVVPLGDIAEIGFAESDVESLTRTDAKPSVLLQIYKSPDANTVAVTDAVKEKIAEWNGNGEGLTVVPFFNAGDPIKESVFTMVNKAFLGALFTVLVIYLFLRHARSTLIAVVSIPLSVLIAAILLHQMGITVNVMTLGGLTVAIGRVVDDSIVVIENIYRRLRQAAPHERNVALLLDATREVAGPITSSTLTTVAVFLPLGLVSGVIGRIFEPFAYTVVVALLASLLVAVTVVPMLAKSVMLSSRDDRPHRESALAAAYRRVLAWSLGHKAFVLSTAFLLFLASLALMRFVDTAFVPSGKEKLLSVKLDLPPGTNLHQTSARSLVLERMLLRDPDVARVTAIIGTSSEARKRSAGQENSGPNTSQIFVQLKEEADVEQALARVRRQMGALAKANEKIVVREVNFNAPIQGQAEVIVSGPTLAAIKPVAEAIMKKMAAIPELVNVTSNLQEAKPEIVVTVDPKKAAQYGLSEAQMAGAIQEVVTPREAGEVTIGGVRYALRVQTGDEPPASVDALRNLSISTPTGREVRVGEVAQVAVKPGPVALLRLNGEPYVSVKADITTQATGSVLATLQRELATLSLPQGVQVKMGGESQQQKEAFSQLGVAMVVAVGAVYFVMVVTFGELLAPFAILFSLPFAVTGGLLGLFLTGQPLSVSAMIGALMLIGIVVTNAIVLIDRVKKNEAAGMATREALLEAGSTRLRPILMTAIATVLAMSPLALGLEGSALISQGLAVVVIGGLTTSTLLTLVVVPLMYDALMRIRSRVRRNVAVGVRG</sequence>
<dbReference type="Gene3D" id="3.30.70.1320">
    <property type="entry name" value="Multidrug efflux transporter AcrB pore domain like"/>
    <property type="match status" value="2"/>
</dbReference>
<evidence type="ECO:0000256" key="1">
    <source>
        <dbReference type="SAM" id="Coils"/>
    </source>
</evidence>
<comment type="caution">
    <text evidence="4">The sequence shown here is derived from an EMBL/GenBank/DDBJ whole genome shotgun (WGS) entry which is preliminary data.</text>
</comment>
<feature type="transmembrane region" description="Helical" evidence="3">
    <location>
        <begin position="490"/>
        <end position="509"/>
    </location>
</feature>
<dbReference type="Gene3D" id="3.30.70.1440">
    <property type="entry name" value="Multidrug efflux transporter AcrB pore domain"/>
    <property type="match status" value="1"/>
</dbReference>
<feature type="transmembrane region" description="Helical" evidence="3">
    <location>
        <begin position="679"/>
        <end position="699"/>
    </location>
</feature>
<dbReference type="SUPFAM" id="SSF82714">
    <property type="entry name" value="Multidrug efflux transporter AcrB TolC docking domain, DN and DC subdomains"/>
    <property type="match status" value="2"/>
</dbReference>
<dbReference type="AlphaFoldDB" id="A0A8J3B7H7"/>
<feature type="transmembrane region" description="Helical" evidence="3">
    <location>
        <begin position="1062"/>
        <end position="1086"/>
    </location>
</feature>
<feature type="transmembrane region" description="Helical" evidence="3">
    <location>
        <begin position="516"/>
        <end position="536"/>
    </location>
</feature>
<reference evidence="4" key="2">
    <citation type="submission" date="2020-09" db="EMBL/GenBank/DDBJ databases">
        <authorList>
            <person name="Sun Q."/>
            <person name="Ohkuma M."/>
        </authorList>
    </citation>
    <scope>NUCLEOTIDE SEQUENCE</scope>
    <source>
        <strain evidence="4">JCM 14719</strain>
    </source>
</reference>
<evidence type="ECO:0000256" key="2">
    <source>
        <dbReference type="SAM" id="MobiDB-lite"/>
    </source>
</evidence>
<feature type="transmembrane region" description="Helical" evidence="3">
    <location>
        <begin position="1107"/>
        <end position="1127"/>
    </location>
</feature>
<feature type="transmembrane region" description="Helical" evidence="3">
    <location>
        <begin position="1139"/>
        <end position="1165"/>
    </location>
</feature>
<evidence type="ECO:0000256" key="3">
    <source>
        <dbReference type="SAM" id="Phobius"/>
    </source>
</evidence>
<feature type="transmembrane region" description="Helical" evidence="3">
    <location>
        <begin position="1010"/>
        <end position="1029"/>
    </location>
</feature>
<protein>
    <submittedName>
        <fullName evidence="4">Multidrug transporter AcrB</fullName>
    </submittedName>
</protein>
<proteinExistence type="predicted"/>
<dbReference type="PANTHER" id="PTHR32063">
    <property type="match status" value="1"/>
</dbReference>
<dbReference type="GO" id="GO:0042910">
    <property type="term" value="F:xenobiotic transmembrane transporter activity"/>
    <property type="evidence" value="ECO:0007669"/>
    <property type="project" value="TreeGrafter"/>
</dbReference>
<dbReference type="Proteomes" id="UP000637720">
    <property type="component" value="Unassembled WGS sequence"/>
</dbReference>
<dbReference type="Gene3D" id="3.30.70.1430">
    <property type="entry name" value="Multidrug efflux transporter AcrB pore domain"/>
    <property type="match status" value="2"/>
</dbReference>
<evidence type="ECO:0000313" key="5">
    <source>
        <dbReference type="Proteomes" id="UP000637720"/>
    </source>
</evidence>
<dbReference type="Pfam" id="PF00873">
    <property type="entry name" value="ACR_tran"/>
    <property type="match status" value="2"/>
</dbReference>
<feature type="coiled-coil region" evidence="1">
    <location>
        <begin position="336"/>
        <end position="377"/>
    </location>
</feature>
<keyword evidence="1" id="KW-0175">Coiled coil</keyword>
<feature type="transmembrane region" description="Helical" evidence="3">
    <location>
        <begin position="1036"/>
        <end position="1056"/>
    </location>
</feature>
<reference evidence="4" key="1">
    <citation type="journal article" date="2014" name="Int. J. Syst. Evol. Microbiol.">
        <title>Complete genome sequence of Corynebacterium casei LMG S-19264T (=DSM 44701T), isolated from a smear-ripened cheese.</title>
        <authorList>
            <consortium name="US DOE Joint Genome Institute (JGI-PGF)"/>
            <person name="Walter F."/>
            <person name="Albersmeier A."/>
            <person name="Kalinowski J."/>
            <person name="Ruckert C."/>
        </authorList>
    </citation>
    <scope>NUCLEOTIDE SEQUENCE</scope>
    <source>
        <strain evidence="4">JCM 14719</strain>
    </source>
</reference>
<feature type="transmembrane region" description="Helical" evidence="3">
    <location>
        <begin position="622"/>
        <end position="645"/>
    </location>
</feature>
<dbReference type="Gene3D" id="1.20.1640.10">
    <property type="entry name" value="Multidrug efflux transporter AcrB transmembrane domain"/>
    <property type="match status" value="3"/>
</dbReference>
<dbReference type="PANTHER" id="PTHR32063:SF0">
    <property type="entry name" value="SWARMING MOTILITY PROTEIN SWRC"/>
    <property type="match status" value="1"/>
</dbReference>
<keyword evidence="3" id="KW-0472">Membrane</keyword>
<dbReference type="SUPFAM" id="SSF82866">
    <property type="entry name" value="Multidrug efflux transporter AcrB transmembrane domain"/>
    <property type="match status" value="2"/>
</dbReference>
<name>A0A8J3B7H7_9BACI</name>
<dbReference type="InterPro" id="IPR001036">
    <property type="entry name" value="Acrflvin-R"/>
</dbReference>
<dbReference type="PRINTS" id="PR00702">
    <property type="entry name" value="ACRIFLAVINRP"/>
</dbReference>
<dbReference type="EMBL" id="BMOF01000017">
    <property type="protein sequence ID" value="GGJ98935.1"/>
    <property type="molecule type" value="Genomic_DNA"/>
</dbReference>
<dbReference type="GO" id="GO:0005886">
    <property type="term" value="C:plasma membrane"/>
    <property type="evidence" value="ECO:0007669"/>
    <property type="project" value="TreeGrafter"/>
</dbReference>
<accession>A0A8J3B7H7</accession>
<dbReference type="InterPro" id="IPR027463">
    <property type="entry name" value="AcrB_DN_DC_subdom"/>
</dbReference>
<keyword evidence="3" id="KW-1133">Transmembrane helix</keyword>
<dbReference type="RefSeq" id="WP_188817059.1">
    <property type="nucleotide sequence ID" value="NZ_BMOF01000017.1"/>
</dbReference>
<keyword evidence="5" id="KW-1185">Reference proteome</keyword>